<keyword evidence="3" id="KW-1185">Reference proteome</keyword>
<dbReference type="PANTHER" id="PTHR35714">
    <property type="entry name" value="OS02G0715300 PROTEIN"/>
    <property type="match status" value="1"/>
</dbReference>
<dbReference type="PANTHER" id="PTHR35714:SF1">
    <property type="entry name" value="OS02G0715300 PROTEIN"/>
    <property type="match status" value="1"/>
</dbReference>
<evidence type="ECO:0000313" key="2">
    <source>
        <dbReference type="EMBL" id="KAF9618700.1"/>
    </source>
</evidence>
<gene>
    <name evidence="2" type="ORF">IFM89_002395</name>
</gene>
<dbReference type="AlphaFoldDB" id="A0A835M4D4"/>
<organism evidence="2 3">
    <name type="scientific">Coptis chinensis</name>
    <dbReference type="NCBI Taxonomy" id="261450"/>
    <lineage>
        <taxon>Eukaryota</taxon>
        <taxon>Viridiplantae</taxon>
        <taxon>Streptophyta</taxon>
        <taxon>Embryophyta</taxon>
        <taxon>Tracheophyta</taxon>
        <taxon>Spermatophyta</taxon>
        <taxon>Magnoliopsida</taxon>
        <taxon>Ranunculales</taxon>
        <taxon>Ranunculaceae</taxon>
        <taxon>Coptidoideae</taxon>
        <taxon>Coptis</taxon>
    </lineage>
</organism>
<evidence type="ECO:0000313" key="3">
    <source>
        <dbReference type="Proteomes" id="UP000631114"/>
    </source>
</evidence>
<evidence type="ECO:0000256" key="1">
    <source>
        <dbReference type="SAM" id="MobiDB-lite"/>
    </source>
</evidence>
<reference evidence="2 3" key="1">
    <citation type="submission" date="2020-10" db="EMBL/GenBank/DDBJ databases">
        <title>The Coptis chinensis genome and diversification of protoberbering-type alkaloids.</title>
        <authorList>
            <person name="Wang B."/>
            <person name="Shu S."/>
            <person name="Song C."/>
            <person name="Liu Y."/>
        </authorList>
    </citation>
    <scope>NUCLEOTIDE SEQUENCE [LARGE SCALE GENOMIC DNA]</scope>
    <source>
        <strain evidence="2">HL-2020</strain>
        <tissue evidence="2">Leaf</tissue>
    </source>
</reference>
<comment type="caution">
    <text evidence="2">The sequence shown here is derived from an EMBL/GenBank/DDBJ whole genome shotgun (WGS) entry which is preliminary data.</text>
</comment>
<accession>A0A835M4D4</accession>
<dbReference type="OrthoDB" id="760044at2759"/>
<name>A0A835M4D4_9MAGN</name>
<feature type="compositionally biased region" description="Polar residues" evidence="1">
    <location>
        <begin position="19"/>
        <end position="28"/>
    </location>
</feature>
<protein>
    <submittedName>
        <fullName evidence="2">Uncharacterized protein</fullName>
    </submittedName>
</protein>
<proteinExistence type="predicted"/>
<sequence length="159" mass="17997">MSSLKKSFFPSRPLKDSLPLSQNSTTDQSLRRRLSLSALSVKIQPISSPATSWALRKSKSMSSLGESAGTSIRKWWDWGWAWILTKKPTFAQDLEMNEEESAMLGSHSKGSWRHVLYKVKSEFRRLVGSNPVGAPNGFRYDSFSYAQNFDDGKIKKCED</sequence>
<dbReference type="EMBL" id="JADFTS010000002">
    <property type="protein sequence ID" value="KAF9618700.1"/>
    <property type="molecule type" value="Genomic_DNA"/>
</dbReference>
<feature type="region of interest" description="Disordered" evidence="1">
    <location>
        <begin position="1"/>
        <end position="29"/>
    </location>
</feature>
<dbReference type="Proteomes" id="UP000631114">
    <property type="component" value="Unassembled WGS sequence"/>
</dbReference>